<dbReference type="RefSeq" id="WP_227615651.1">
    <property type="nucleotide sequence ID" value="NZ_JAJEPR010000022.1"/>
</dbReference>
<evidence type="ECO:0000256" key="1">
    <source>
        <dbReference type="SAM" id="MobiDB-lite"/>
    </source>
</evidence>
<proteinExistence type="predicted"/>
<dbReference type="SUPFAM" id="SSF49373">
    <property type="entry name" value="Invasin/intimin cell-adhesion fragments"/>
    <property type="match status" value="2"/>
</dbReference>
<feature type="signal peptide" evidence="2">
    <location>
        <begin position="1"/>
        <end position="26"/>
    </location>
</feature>
<evidence type="ECO:0000259" key="3">
    <source>
        <dbReference type="SMART" id="SM00635"/>
    </source>
</evidence>
<dbReference type="Pfam" id="PF02368">
    <property type="entry name" value="Big_2"/>
    <property type="match status" value="1"/>
</dbReference>
<feature type="compositionally biased region" description="Acidic residues" evidence="1">
    <location>
        <begin position="121"/>
        <end position="133"/>
    </location>
</feature>
<dbReference type="Gene3D" id="2.60.40.1080">
    <property type="match status" value="3"/>
</dbReference>
<comment type="caution">
    <text evidence="4">The sequence shown here is derived from an EMBL/GenBank/DDBJ whole genome shotgun (WGS) entry which is preliminary data.</text>
</comment>
<feature type="domain" description="BIG2" evidence="3">
    <location>
        <begin position="1938"/>
        <end position="2019"/>
    </location>
</feature>
<dbReference type="InterPro" id="IPR003343">
    <property type="entry name" value="Big_2"/>
</dbReference>
<feature type="domain" description="BIG2" evidence="3">
    <location>
        <begin position="2027"/>
        <end position="2103"/>
    </location>
</feature>
<name>A0AAE3DTP6_9FIRM</name>
<evidence type="ECO:0000313" key="4">
    <source>
        <dbReference type="EMBL" id="MCC2190581.1"/>
    </source>
</evidence>
<evidence type="ECO:0000256" key="2">
    <source>
        <dbReference type="SAM" id="SignalP"/>
    </source>
</evidence>
<dbReference type="Proteomes" id="UP001197875">
    <property type="component" value="Unassembled WGS sequence"/>
</dbReference>
<sequence length="2186" mass="241244">MKRRKVAMLMAVLMTASSLSGSYVSAASIEDMEVTAEEIAVQSQETESEVVQMATEGTELPTEEALVLEKTETIQAEMKTESASPEVAESEISVPKSENSETESAAPESETSETETPASETESETEALTETETETPPPEEAAEVLGSGIADTEPGIAVFSGETVEYSIISAGGSDKLLNDEGYEINPFLGALVNFSSQGGIFLLRRTSYADGRSVEEEVEDLYAEGIRWRAEYDENEWERVDESEDGTGLPELQRKSDGKISVTILAERYVEESDDWEIVAEKEFTFDPVEYSVDFEYSYGGEDAHFLFYGDRSEELTLTLNTEGLTGLKGYKIEWAVIQDKDETKEPTCVDVSVSEDEDSITLTPMEDFNEEGHELDVEAKVLKDGKEITATGTHLDVIPTKLDASRLQLENEVLLPGESFELSKDFEFEVWVRDPKHLWEESVNVQLTGVRINDPDEIFSYNGNENGVVQPDEDGQYCIMAKSEEESKTGSADVFLSFAGVTDEYQDINGEWQFSLTVNTEKYCVDSAYSTQKGQMICGSGQDIFTSVYREWYGSDGDTEREEITDYTVEVGTDYDQELVTATVSEDQKTIHVEAYENEGGTDIPVYYKVGDQKIGKAAIYVNVSKDVYQLEPEFLADENGKAVNPLKGEILDLPAFAEEFKVYHLHYNKETRDVEKTAEPEENIRYLVGYNGDVWSREDDFAEDSAEDYSLPVLRRLEDCETSIWITAEINLAEPDSEKPSWSYAADRSYTFDSVHCEVDLEYSYGERDNCTLFYGERGEALTLTLNKDGLNGLTKYDTQWIVTQYCDGEERDVTAVNYDDQDNDQITLVPTADFPEDGSWIHVEAKIMVQENEIASTETDIGLAATECNLQDSLPGDRVLLPDWSYDIDRECWVYVRDIRHPEGVSVPVQITGVSVNDPDGVLRCDVDESGVLIPDEEGNYHVYAVNEEGSVKSGTAELTLSYNYTEDENYKISGEWKAAVMVEGENYDIDFYYGTTWHMQPGDEQDITTSVHHNWYDLDEGRHKNEDVKDYTVEVALDAEWADFDEELLDVSVADDGQTIHVKAKKKMGGTNIPVRYLVGDQEIGQANIWVDVSEEYYVIEPQELKSNPLIGETLDLSQVEFKVYQIIYNPDKGEKTTFEVPAEEIRFWAKYDDNAWIRTDEGDEYTLPVLKRKGTWGTSINVIAEMNFAGEDSKEDDWQQIGDSQNYWFDGFEYQLDLAYSYGGPENFRVYVGAPLTLTAKIDPVIEWNEDISIEWKVFVYDENGERKDLDPESISCTKDSPSLTITAKDGSQGNWFQAEAVVMAYGQEIARCEYSIEVRGESYYFTGMENMSVCLFIGQKNGPFFTRDTNGKIWMETYQESGEYPEGKRTKVEVTGIEEDCEEGNELLQITDNEEGIHILPLGKTGQTSMRFLLVDEEGNEVPSISCEAYVQEDYINIIDIEVKRESGEGTCLLPGETLKLQPVLARLFTDENGEIQQEPLEVSDYHIVYTDYDENIIRVDEDGTVHTVGRGDSWVTVQVLDAEEQEITSNGLNITVKGKYYQLKTEKENLQVLAPGESLKEQFTPYVYSISRPEGKETEDGTFVIREILNNTEGIHTSISETGLLSVSLDKNTTLRKGSIQSMEIIVEYRDVDGNYLADKNYVLILCNHDEKVIDHKDATCTEDGYTTYGCNVCGSTWKDTLPAAGHTEVADAAVEATCETAGKTEGSHCTTCGKVLKAQETIPAKDHTAVTDAGVDATCEATGKTEGSHCATCGKVLKAQETIPAKDHTAVTDAGVGATCEATGKTEGSHCMTCGKVLKAQETIPAKGHTAVTDAGVKATCETAGKTEGSHCATCGKVLKAQTIIQATGHTSVSDAGVKATCEMVGKTEGSHCSTCGKVLKAQTTIAATGHTWSKWTTTSEATVFAPAEQQRTCSVCKKTEERTTGKALTKVLKLNASSISLRTRQKTTKVKVAAMAKGDSVKSWKSSNTKIVSVKGKKNGTCTITAGTKTGTARITVKLASGKTGKITVKVQKTIVKTTGITSSVKKCSLVTGETKKLDLTVKPITSEEKLAFTSSNLQVAAVTRDGMIVAKTPGTARITAKSGKKSVTITVTVKKAVPTAITGIPAAKTLKKGKSFTLKPVLAPAGVTAKLTYTTSNRKVAVVTSKGKVTAKGKGSAVITVKTGKLIKKCRVTVK</sequence>
<dbReference type="InterPro" id="IPR008964">
    <property type="entry name" value="Invasin/intimin_cell_adhesion"/>
</dbReference>
<feature type="compositionally biased region" description="Low complexity" evidence="1">
    <location>
        <begin position="102"/>
        <end position="120"/>
    </location>
</feature>
<protein>
    <submittedName>
        <fullName evidence="4">Ig-like domain-containing protein</fullName>
    </submittedName>
</protein>
<feature type="chain" id="PRO_5042021252" evidence="2">
    <location>
        <begin position="27"/>
        <end position="2186"/>
    </location>
</feature>
<feature type="region of interest" description="Disordered" evidence="1">
    <location>
        <begin position="77"/>
        <end position="142"/>
    </location>
</feature>
<dbReference type="SMART" id="SM00635">
    <property type="entry name" value="BID_2"/>
    <property type="match status" value="3"/>
</dbReference>
<accession>A0AAE3DTP6</accession>
<reference evidence="4 5" key="1">
    <citation type="submission" date="2021-10" db="EMBL/GenBank/DDBJ databases">
        <title>Anaerobic single-cell dispensing facilitates the cultivation of human gut bacteria.</title>
        <authorList>
            <person name="Afrizal A."/>
        </authorList>
    </citation>
    <scope>NUCLEOTIDE SEQUENCE [LARGE SCALE GENOMIC DNA]</scope>
    <source>
        <strain evidence="4 5">CLA-AA-H277</strain>
    </source>
</reference>
<evidence type="ECO:0000313" key="5">
    <source>
        <dbReference type="Proteomes" id="UP001197875"/>
    </source>
</evidence>
<feature type="domain" description="BIG2" evidence="3">
    <location>
        <begin position="2108"/>
        <end position="2184"/>
    </location>
</feature>
<keyword evidence="2" id="KW-0732">Signal</keyword>
<organism evidence="4 5">
    <name type="scientific">Fusicatenibacter faecihominis</name>
    <dbReference type="NCBI Taxonomy" id="2881276"/>
    <lineage>
        <taxon>Bacteria</taxon>
        <taxon>Bacillati</taxon>
        <taxon>Bacillota</taxon>
        <taxon>Clostridia</taxon>
        <taxon>Lachnospirales</taxon>
        <taxon>Lachnospiraceae</taxon>
        <taxon>Fusicatenibacter</taxon>
    </lineage>
</organism>
<gene>
    <name evidence="4" type="ORF">LKD71_12365</name>
</gene>
<keyword evidence="5" id="KW-1185">Reference proteome</keyword>
<dbReference type="EMBL" id="JAJEPR010000022">
    <property type="protein sequence ID" value="MCC2190581.1"/>
    <property type="molecule type" value="Genomic_DNA"/>
</dbReference>